<protein>
    <submittedName>
        <fullName evidence="1">SitI3 family protein</fullName>
    </submittedName>
</protein>
<sequence length="152" mass="17416">MGLDYSLKLATDMKRIQALGLLAERIPELQWSEEHTSLYAPDIIITVVEMDGMGQSIIEEGFGFRPSVSVGFRYPSNRDYENFAKTMLRGALPLLEQGRDGVLLFNGEIIVLQRIGGRLVFNADYRLYRDERWLTDNVPVPFERRPLPSPLR</sequence>
<evidence type="ECO:0000313" key="1">
    <source>
        <dbReference type="EMBL" id="MCY1082707.1"/>
    </source>
</evidence>
<keyword evidence="2" id="KW-1185">Reference proteome</keyword>
<dbReference type="Proteomes" id="UP001207654">
    <property type="component" value="Unassembled WGS sequence"/>
</dbReference>
<accession>A0ABT4ALZ4</accession>
<reference evidence="1 2" key="1">
    <citation type="submission" date="2022-11" db="EMBL/GenBank/DDBJ databases">
        <title>Minimal conservation of predation-associated metabolite biosynthetic gene clusters underscores biosynthetic potential of Myxococcota including descriptions for ten novel species: Archangium lansinium sp. nov., Myxococcus landrumus sp. nov., Nannocystis bai.</title>
        <authorList>
            <person name="Ahearne A."/>
            <person name="Stevens C."/>
            <person name="Phillips K."/>
        </authorList>
    </citation>
    <scope>NUCLEOTIDE SEQUENCE [LARGE SCALE GENOMIC DNA]</scope>
    <source>
        <strain evidence="1 2">MIWBW</strain>
    </source>
</reference>
<comment type="caution">
    <text evidence="1">The sequence shown here is derived from an EMBL/GenBank/DDBJ whole genome shotgun (WGS) entry which is preliminary data.</text>
</comment>
<proteinExistence type="predicted"/>
<name>A0ABT4ALZ4_9BACT</name>
<gene>
    <name evidence="1" type="ORF">OV287_50480</name>
</gene>
<dbReference type="RefSeq" id="WP_267541265.1">
    <property type="nucleotide sequence ID" value="NZ_JAPNKA010000001.1"/>
</dbReference>
<evidence type="ECO:0000313" key="2">
    <source>
        <dbReference type="Proteomes" id="UP001207654"/>
    </source>
</evidence>
<organism evidence="1 2">
    <name type="scientific">Archangium lansingense</name>
    <dbReference type="NCBI Taxonomy" id="2995310"/>
    <lineage>
        <taxon>Bacteria</taxon>
        <taxon>Pseudomonadati</taxon>
        <taxon>Myxococcota</taxon>
        <taxon>Myxococcia</taxon>
        <taxon>Myxococcales</taxon>
        <taxon>Cystobacterineae</taxon>
        <taxon>Archangiaceae</taxon>
        <taxon>Archangium</taxon>
    </lineage>
</organism>
<dbReference type="EMBL" id="JAPNKA010000001">
    <property type="protein sequence ID" value="MCY1082707.1"/>
    <property type="molecule type" value="Genomic_DNA"/>
</dbReference>
<dbReference type="InterPro" id="IPR049799">
    <property type="entry name" value="SitI3-like"/>
</dbReference>
<dbReference type="NCBIfam" id="NF040657">
    <property type="entry name" value="immun_SitI3"/>
    <property type="match status" value="1"/>
</dbReference>